<gene>
    <name evidence="2" type="ORF">BUL40_05795</name>
</gene>
<evidence type="ECO:0000313" key="3">
    <source>
        <dbReference type="Proteomes" id="UP000191680"/>
    </source>
</evidence>
<organism evidence="2 3">
    <name type="scientific">Croceivirga radicis</name>
    <dbReference type="NCBI Taxonomy" id="1929488"/>
    <lineage>
        <taxon>Bacteria</taxon>
        <taxon>Pseudomonadati</taxon>
        <taxon>Bacteroidota</taxon>
        <taxon>Flavobacteriia</taxon>
        <taxon>Flavobacteriales</taxon>
        <taxon>Flavobacteriaceae</taxon>
        <taxon>Croceivirga</taxon>
    </lineage>
</organism>
<keyword evidence="3" id="KW-1185">Reference proteome</keyword>
<feature type="transmembrane region" description="Helical" evidence="1">
    <location>
        <begin position="186"/>
        <end position="209"/>
    </location>
</feature>
<comment type="caution">
    <text evidence="2">The sequence shown here is derived from an EMBL/GenBank/DDBJ whole genome shotgun (WGS) entry which is preliminary data.</text>
</comment>
<name>A0A1V6LTU9_9FLAO</name>
<accession>A0A1V6LTU9</accession>
<dbReference type="RefSeq" id="WP_080318629.1">
    <property type="nucleotide sequence ID" value="NZ_MTBC01000003.1"/>
</dbReference>
<keyword evidence="1" id="KW-0472">Membrane</keyword>
<feature type="transmembrane region" description="Helical" evidence="1">
    <location>
        <begin position="156"/>
        <end position="174"/>
    </location>
</feature>
<proteinExistence type="predicted"/>
<evidence type="ECO:0000313" key="2">
    <source>
        <dbReference type="EMBL" id="OQD43568.1"/>
    </source>
</evidence>
<evidence type="ECO:0000256" key="1">
    <source>
        <dbReference type="SAM" id="Phobius"/>
    </source>
</evidence>
<keyword evidence="1" id="KW-1133">Transmembrane helix</keyword>
<reference evidence="2 3" key="1">
    <citation type="submission" date="2016-12" db="EMBL/GenBank/DDBJ databases">
        <authorList>
            <person name="Song W.-J."/>
            <person name="Kurnit D.M."/>
        </authorList>
    </citation>
    <scope>NUCLEOTIDE SEQUENCE [LARGE SCALE GENOMIC DNA]</scope>
    <source>
        <strain evidence="2 3">HSG9</strain>
    </source>
</reference>
<sequence length="226" mass="26480">MEMELLKRTNITNYLKKTEQHIDGRDVFLKNLKDLLEKPRAINNFQFNKLDSNNVYHIDTIKTTCVNYRLRFLDVKYFKPQLPKEAFDKIKQLETEHNTVLGNLKIMAPSKLFKLEDKDDPLLFVPIGNQHYYLIHKWGSDLHPLRRIMVWPFKNVLNFLLVLVAASYLATLLVPDGLFSKSSSSAQFLIIFFFTFKSLVAVALFYGFALGKNFNPFIWNSKYFNA</sequence>
<keyword evidence="1" id="KW-0812">Transmembrane</keyword>
<protein>
    <submittedName>
        <fullName evidence="2">Uncharacterized protein</fullName>
    </submittedName>
</protein>
<dbReference type="AlphaFoldDB" id="A0A1V6LTU9"/>
<dbReference type="OrthoDB" id="1425482at2"/>
<dbReference type="EMBL" id="MTBC01000003">
    <property type="protein sequence ID" value="OQD43568.1"/>
    <property type="molecule type" value="Genomic_DNA"/>
</dbReference>
<dbReference type="Proteomes" id="UP000191680">
    <property type="component" value="Unassembled WGS sequence"/>
</dbReference>